<evidence type="ECO:0000256" key="6">
    <source>
        <dbReference type="ARBA" id="ARBA00023098"/>
    </source>
</evidence>
<keyword evidence="4" id="KW-0276">Fatty acid metabolism</keyword>
<feature type="binding site" evidence="11">
    <location>
        <begin position="211"/>
        <end position="215"/>
    </location>
    <ligand>
        <name>NAD(+)</name>
        <dbReference type="ChEBI" id="CHEBI:57540"/>
    </ligand>
</feature>
<dbReference type="GO" id="GO:0004318">
    <property type="term" value="F:enoyl-[acyl-carrier-protein] reductase (NADH) activity"/>
    <property type="evidence" value="ECO:0007669"/>
    <property type="project" value="UniProtKB-EC"/>
</dbReference>
<comment type="pathway">
    <text evidence="1">Lipid metabolism.</text>
</comment>
<dbReference type="PANTHER" id="PTHR43159:SF2">
    <property type="entry name" value="ENOYL-[ACYL-CARRIER-PROTEIN] REDUCTASE [NADH], CHLOROPLASTIC"/>
    <property type="match status" value="1"/>
</dbReference>
<dbReference type="PANTHER" id="PTHR43159">
    <property type="entry name" value="ENOYL-[ACYL-CARRIER-PROTEIN] REDUCTASE"/>
    <property type="match status" value="1"/>
</dbReference>
<name>A0A2U9P4U5_STRAS</name>
<evidence type="ECO:0000256" key="4">
    <source>
        <dbReference type="ARBA" id="ARBA00022832"/>
    </source>
</evidence>
<evidence type="ECO:0000313" key="13">
    <source>
        <dbReference type="Proteomes" id="UP000247634"/>
    </source>
</evidence>
<feature type="binding site" evidence="11">
    <location>
        <position position="182"/>
    </location>
    <ligand>
        <name>NAD(+)</name>
        <dbReference type="ChEBI" id="CHEBI:57540"/>
    </ligand>
</feature>
<accession>A0A2U9P4U5</accession>
<dbReference type="OrthoDB" id="9803333at2"/>
<feature type="active site" description="Proton acceptor" evidence="9">
    <location>
        <position position="175"/>
    </location>
</feature>
<feature type="active site" description="Proton acceptor" evidence="9">
    <location>
        <position position="165"/>
    </location>
</feature>
<dbReference type="Pfam" id="PF13561">
    <property type="entry name" value="adh_short_C2"/>
    <property type="match status" value="1"/>
</dbReference>
<dbReference type="AlphaFoldDB" id="A0A2U9P4U5"/>
<feature type="binding site" evidence="11">
    <location>
        <begin position="84"/>
        <end position="85"/>
    </location>
    <ligand>
        <name>NAD(+)</name>
        <dbReference type="ChEBI" id="CHEBI:57540"/>
    </ligand>
</feature>
<evidence type="ECO:0000256" key="3">
    <source>
        <dbReference type="ARBA" id="ARBA00022516"/>
    </source>
</evidence>
<dbReference type="Proteomes" id="UP000247634">
    <property type="component" value="Chromosome"/>
</dbReference>
<feature type="binding site" evidence="11">
    <location>
        <position position="112"/>
    </location>
    <ligand>
        <name>NAD(+)</name>
        <dbReference type="ChEBI" id="CHEBI:57540"/>
    </ligand>
</feature>
<dbReference type="InterPro" id="IPR036291">
    <property type="entry name" value="NAD(P)-bd_dom_sf"/>
</dbReference>
<reference evidence="12 13" key="1">
    <citation type="submission" date="2018-06" db="EMBL/GenBank/DDBJ databases">
        <title>The complete genome sequence of a nosiheptide producer Streptomyces actuosus ATCC 25421: deducing the ability of producing a new class III lantibiotics.</title>
        <authorList>
            <person name="Liu W."/>
            <person name="Sun F."/>
            <person name="Hu Y."/>
        </authorList>
    </citation>
    <scope>NUCLEOTIDE SEQUENCE [LARGE SCALE GENOMIC DNA]</scope>
    <source>
        <strain evidence="12 13">ATCC 25421</strain>
    </source>
</reference>
<comment type="similarity">
    <text evidence="2 8">Belongs to the short-chain dehydrogenases/reductases (SDR) family. FabI subfamily.</text>
</comment>
<evidence type="ECO:0000256" key="7">
    <source>
        <dbReference type="ARBA" id="ARBA00023160"/>
    </source>
</evidence>
<proteinExistence type="inferred from homology"/>
<keyword evidence="8 11" id="KW-0520">NAD</keyword>
<evidence type="ECO:0000256" key="9">
    <source>
        <dbReference type="PIRSR" id="PIRSR000094-1"/>
    </source>
</evidence>
<keyword evidence="7 8" id="KW-0275">Fatty acid biosynthesis</keyword>
<dbReference type="InterPro" id="IPR002347">
    <property type="entry name" value="SDR_fam"/>
</dbReference>
<dbReference type="PRINTS" id="PR00081">
    <property type="entry name" value="GDHRDH"/>
</dbReference>
<dbReference type="UniPathway" id="UPA00915"/>
<dbReference type="InterPro" id="IPR014358">
    <property type="entry name" value="Enoyl-ACP_Rdtase_NADH"/>
</dbReference>
<dbReference type="Gene3D" id="1.10.8.400">
    <property type="entry name" value="Enoyl acyl carrier protein reductase"/>
    <property type="match status" value="1"/>
</dbReference>
<keyword evidence="5 8" id="KW-0560">Oxidoreductase</keyword>
<organism evidence="12 13">
    <name type="scientific">Streptomyces actuosus</name>
    <dbReference type="NCBI Taxonomy" id="1885"/>
    <lineage>
        <taxon>Bacteria</taxon>
        <taxon>Bacillati</taxon>
        <taxon>Actinomycetota</taxon>
        <taxon>Actinomycetes</taxon>
        <taxon>Kitasatosporales</taxon>
        <taxon>Streptomycetaceae</taxon>
        <taxon>Streptomyces</taxon>
    </lineage>
</organism>
<feature type="binding site" evidence="11">
    <location>
        <position position="28"/>
    </location>
    <ligand>
        <name>NAD(+)</name>
        <dbReference type="ChEBI" id="CHEBI:57540"/>
    </ligand>
</feature>
<keyword evidence="6" id="KW-0443">Lipid metabolism</keyword>
<dbReference type="EMBL" id="CP029788">
    <property type="protein sequence ID" value="AWT44523.1"/>
    <property type="molecule type" value="Genomic_DNA"/>
</dbReference>
<evidence type="ECO:0000313" key="12">
    <source>
        <dbReference type="EMBL" id="AWT44523.1"/>
    </source>
</evidence>
<evidence type="ECO:0000256" key="11">
    <source>
        <dbReference type="PIRSR" id="PIRSR000094-3"/>
    </source>
</evidence>
<keyword evidence="13" id="KW-1185">Reference proteome</keyword>
<dbReference type="EC" id="1.3.1.9" evidence="8"/>
<evidence type="ECO:0000256" key="8">
    <source>
        <dbReference type="PIRNR" id="PIRNR000094"/>
    </source>
</evidence>
<feature type="binding site" evidence="10">
    <location>
        <position position="115"/>
    </location>
    <ligand>
        <name>substrate</name>
    </ligand>
</feature>
<comment type="catalytic activity">
    <reaction evidence="8">
        <text>a 2,3-saturated acyl-[ACP] + NAD(+) = a (2E)-enoyl-[ACP] + NADH + H(+)</text>
        <dbReference type="Rhea" id="RHEA:10240"/>
        <dbReference type="Rhea" id="RHEA-COMP:9925"/>
        <dbReference type="Rhea" id="RHEA-COMP:9926"/>
        <dbReference type="ChEBI" id="CHEBI:15378"/>
        <dbReference type="ChEBI" id="CHEBI:57540"/>
        <dbReference type="ChEBI" id="CHEBI:57945"/>
        <dbReference type="ChEBI" id="CHEBI:78784"/>
        <dbReference type="ChEBI" id="CHEBI:78785"/>
        <dbReference type="EC" id="1.3.1.9"/>
    </reaction>
</comment>
<sequence>MSTGTLAPATEAPARTGLLAGRRGLVLGVVNQRSIAWGIARRLAAEGAELGFTYRASSAGQWLQRATPRLVADGAEAPYLGHCDVLEEGALERVCAEFAERHGGIDFVVHAVAHADKDELAGGLASTSRSGFTHAMESSVYSLIGLAGAVRPYLTPNSSVLTLSYLGAERVCHGYNVLGVAKAALESAARYLAAELGPSGTRVNVLSAGPVRTLATFGLPNFAASLAQRAGRSPLGRAITTEDVAGTALYLLSDLSSGTTGETVYVDAGYHMMGTWPGDAGHG</sequence>
<evidence type="ECO:0000256" key="10">
    <source>
        <dbReference type="PIRSR" id="PIRSR000094-2"/>
    </source>
</evidence>
<dbReference type="RefSeq" id="WP_110629424.1">
    <property type="nucleotide sequence ID" value="NZ_CP029788.1"/>
</dbReference>
<gene>
    <name evidence="12" type="ORF">DMT42_20975</name>
</gene>
<dbReference type="SUPFAM" id="SSF51735">
    <property type="entry name" value="NAD(P)-binding Rossmann-fold domains"/>
    <property type="match status" value="1"/>
</dbReference>
<evidence type="ECO:0000256" key="5">
    <source>
        <dbReference type="ARBA" id="ARBA00023002"/>
    </source>
</evidence>
<dbReference type="KEGG" id="sact:DMT42_20975"/>
<feature type="binding site" evidence="11">
    <location>
        <begin position="34"/>
        <end position="35"/>
    </location>
    <ligand>
        <name>NAD(+)</name>
        <dbReference type="ChEBI" id="CHEBI:57540"/>
    </ligand>
</feature>
<dbReference type="CDD" id="cd05372">
    <property type="entry name" value="ENR_SDR"/>
    <property type="match status" value="1"/>
</dbReference>
<protein>
    <recommendedName>
        <fullName evidence="8">Enoyl-[acyl-carrier-protein] reductase [NADH]</fullName>
        <ecNumber evidence="8">1.3.1.9</ecNumber>
    </recommendedName>
</protein>
<evidence type="ECO:0000256" key="1">
    <source>
        <dbReference type="ARBA" id="ARBA00005189"/>
    </source>
</evidence>
<dbReference type="Gene3D" id="3.40.50.720">
    <property type="entry name" value="NAD(P)-binding Rossmann-like Domain"/>
    <property type="match status" value="1"/>
</dbReference>
<keyword evidence="3 8" id="KW-0444">Lipid biosynthesis</keyword>
<dbReference type="GO" id="GO:0006633">
    <property type="term" value="P:fatty acid biosynthetic process"/>
    <property type="evidence" value="ECO:0007669"/>
    <property type="project" value="UniProtKB-KW"/>
</dbReference>
<dbReference type="PIRSF" id="PIRSF000094">
    <property type="entry name" value="Enoyl-ACP_rdct"/>
    <property type="match status" value="1"/>
</dbReference>
<evidence type="ECO:0000256" key="2">
    <source>
        <dbReference type="ARBA" id="ARBA00009233"/>
    </source>
</evidence>